<dbReference type="AlphaFoldDB" id="A0A1T4R4I8"/>
<evidence type="ECO:0000313" key="1">
    <source>
        <dbReference type="EMBL" id="SKA10863.1"/>
    </source>
</evidence>
<name>A0A1T4R4I8_9FUSO</name>
<keyword evidence="2" id="KW-1185">Reference proteome</keyword>
<accession>A0A1T4R4I8</accession>
<evidence type="ECO:0008006" key="3">
    <source>
        <dbReference type="Google" id="ProtNLM"/>
    </source>
</evidence>
<dbReference type="EMBL" id="FUWX01000042">
    <property type="protein sequence ID" value="SKA10863.1"/>
    <property type="molecule type" value="Genomic_DNA"/>
</dbReference>
<dbReference type="RefSeq" id="WP_078694974.1">
    <property type="nucleotide sequence ID" value="NZ_FUWX01000042.1"/>
</dbReference>
<evidence type="ECO:0000313" key="2">
    <source>
        <dbReference type="Proteomes" id="UP000191153"/>
    </source>
</evidence>
<sequence length="62" mass="7249">MKNNKKFKESNIMFSKSGTGGLYARVSIPCKWLNLLEIDQEEKQVIVSFNEKEKKITIEKKK</sequence>
<organism evidence="1 2">
    <name type="scientific">Cetobacterium ceti</name>
    <dbReference type="NCBI Taxonomy" id="180163"/>
    <lineage>
        <taxon>Bacteria</taxon>
        <taxon>Fusobacteriati</taxon>
        <taxon>Fusobacteriota</taxon>
        <taxon>Fusobacteriia</taxon>
        <taxon>Fusobacteriales</taxon>
        <taxon>Fusobacteriaceae</taxon>
        <taxon>Cetobacterium</taxon>
    </lineage>
</organism>
<proteinExistence type="predicted"/>
<gene>
    <name evidence="1" type="ORF">SAMN02745174_02568</name>
</gene>
<protein>
    <recommendedName>
        <fullName evidence="3">Antidote-toxin recognition MazE, antitoxin</fullName>
    </recommendedName>
</protein>
<reference evidence="1 2" key="1">
    <citation type="submission" date="2017-02" db="EMBL/GenBank/DDBJ databases">
        <authorList>
            <person name="Peterson S.W."/>
        </authorList>
    </citation>
    <scope>NUCLEOTIDE SEQUENCE [LARGE SCALE GENOMIC DNA]</scope>
    <source>
        <strain evidence="1 2">ATCC 700028</strain>
    </source>
</reference>
<dbReference type="Proteomes" id="UP000191153">
    <property type="component" value="Unassembled WGS sequence"/>
</dbReference>